<name>A0A183LWG9_9TREM</name>
<accession>A0A183LWG9</accession>
<evidence type="ECO:0000313" key="2">
    <source>
        <dbReference type="Proteomes" id="UP000277204"/>
    </source>
</evidence>
<dbReference type="EMBL" id="UZAI01003452">
    <property type="protein sequence ID" value="VDO79900.1"/>
    <property type="molecule type" value="Genomic_DNA"/>
</dbReference>
<reference evidence="1 2" key="1">
    <citation type="submission" date="2018-11" db="EMBL/GenBank/DDBJ databases">
        <authorList>
            <consortium name="Pathogen Informatics"/>
        </authorList>
    </citation>
    <scope>NUCLEOTIDE SEQUENCE [LARGE SCALE GENOMIC DNA]</scope>
    <source>
        <strain evidence="1 2">Zambia</strain>
    </source>
</reference>
<sequence>MRFCKIKKTLKNNYDLLNEFFLKKIKLFTMM</sequence>
<protein>
    <submittedName>
        <fullName evidence="1">Uncharacterized protein</fullName>
    </submittedName>
</protein>
<organism evidence="1 2">
    <name type="scientific">Schistosoma margrebowiei</name>
    <dbReference type="NCBI Taxonomy" id="48269"/>
    <lineage>
        <taxon>Eukaryota</taxon>
        <taxon>Metazoa</taxon>
        <taxon>Spiralia</taxon>
        <taxon>Lophotrochozoa</taxon>
        <taxon>Platyhelminthes</taxon>
        <taxon>Trematoda</taxon>
        <taxon>Digenea</taxon>
        <taxon>Strigeidida</taxon>
        <taxon>Schistosomatoidea</taxon>
        <taxon>Schistosomatidae</taxon>
        <taxon>Schistosoma</taxon>
    </lineage>
</organism>
<keyword evidence="2" id="KW-1185">Reference proteome</keyword>
<dbReference type="Proteomes" id="UP000277204">
    <property type="component" value="Unassembled WGS sequence"/>
</dbReference>
<dbReference type="AlphaFoldDB" id="A0A183LWG9"/>
<evidence type="ECO:0000313" key="1">
    <source>
        <dbReference type="EMBL" id="VDO79900.1"/>
    </source>
</evidence>
<gene>
    <name evidence="1" type="ORF">SMRZ_LOCUS8144</name>
</gene>
<proteinExistence type="predicted"/>